<dbReference type="EMBL" id="JARKIF010000033">
    <property type="protein sequence ID" value="KAJ7611218.1"/>
    <property type="molecule type" value="Genomic_DNA"/>
</dbReference>
<evidence type="ECO:0000256" key="1">
    <source>
        <dbReference type="SAM" id="MobiDB-lite"/>
    </source>
</evidence>
<name>A0AAD7B5D8_9AGAR</name>
<gene>
    <name evidence="2" type="ORF">FB45DRAFT_1037551</name>
</gene>
<protein>
    <submittedName>
        <fullName evidence="2">Uncharacterized protein</fullName>
    </submittedName>
</protein>
<comment type="caution">
    <text evidence="2">The sequence shown here is derived from an EMBL/GenBank/DDBJ whole genome shotgun (WGS) entry which is preliminary data.</text>
</comment>
<evidence type="ECO:0000313" key="2">
    <source>
        <dbReference type="EMBL" id="KAJ7611218.1"/>
    </source>
</evidence>
<organism evidence="2 3">
    <name type="scientific">Roridomyces roridus</name>
    <dbReference type="NCBI Taxonomy" id="1738132"/>
    <lineage>
        <taxon>Eukaryota</taxon>
        <taxon>Fungi</taxon>
        <taxon>Dikarya</taxon>
        <taxon>Basidiomycota</taxon>
        <taxon>Agaricomycotina</taxon>
        <taxon>Agaricomycetes</taxon>
        <taxon>Agaricomycetidae</taxon>
        <taxon>Agaricales</taxon>
        <taxon>Marasmiineae</taxon>
        <taxon>Mycenaceae</taxon>
        <taxon>Roridomyces</taxon>
    </lineage>
</organism>
<feature type="compositionally biased region" description="Low complexity" evidence="1">
    <location>
        <begin position="77"/>
        <end position="91"/>
    </location>
</feature>
<dbReference type="Proteomes" id="UP001221142">
    <property type="component" value="Unassembled WGS sequence"/>
</dbReference>
<dbReference type="AlphaFoldDB" id="A0AAD7B5D8"/>
<proteinExistence type="predicted"/>
<feature type="region of interest" description="Disordered" evidence="1">
    <location>
        <begin position="50"/>
        <end position="91"/>
    </location>
</feature>
<sequence length="128" mass="13769">MAPRPTYIDIFCYFALVPPTFTVLARGANTTPMSPTHSIGLPSAASRHLSRWHSSRPSGLQYGLSKPGYASDDSPDKAATPTTTSDSSSSTLLAFLTLKSTPIVTAALLPRRDRRLEHDRPGAPSDDE</sequence>
<reference evidence="2" key="1">
    <citation type="submission" date="2023-03" db="EMBL/GenBank/DDBJ databases">
        <title>Massive genome expansion in bonnet fungi (Mycena s.s.) driven by repeated elements and novel gene families across ecological guilds.</title>
        <authorList>
            <consortium name="Lawrence Berkeley National Laboratory"/>
            <person name="Harder C.B."/>
            <person name="Miyauchi S."/>
            <person name="Viragh M."/>
            <person name="Kuo A."/>
            <person name="Thoen E."/>
            <person name="Andreopoulos B."/>
            <person name="Lu D."/>
            <person name="Skrede I."/>
            <person name="Drula E."/>
            <person name="Henrissat B."/>
            <person name="Morin E."/>
            <person name="Kohler A."/>
            <person name="Barry K."/>
            <person name="LaButti K."/>
            <person name="Morin E."/>
            <person name="Salamov A."/>
            <person name="Lipzen A."/>
            <person name="Mereny Z."/>
            <person name="Hegedus B."/>
            <person name="Baldrian P."/>
            <person name="Stursova M."/>
            <person name="Weitz H."/>
            <person name="Taylor A."/>
            <person name="Grigoriev I.V."/>
            <person name="Nagy L.G."/>
            <person name="Martin F."/>
            <person name="Kauserud H."/>
        </authorList>
    </citation>
    <scope>NUCLEOTIDE SEQUENCE</scope>
    <source>
        <strain evidence="2">9284</strain>
    </source>
</reference>
<keyword evidence="3" id="KW-1185">Reference proteome</keyword>
<evidence type="ECO:0000313" key="3">
    <source>
        <dbReference type="Proteomes" id="UP001221142"/>
    </source>
</evidence>
<accession>A0AAD7B5D8</accession>